<evidence type="ECO:0000256" key="2">
    <source>
        <dbReference type="SAM" id="MobiDB-lite"/>
    </source>
</evidence>
<feature type="compositionally biased region" description="Basic and acidic residues" evidence="2">
    <location>
        <begin position="604"/>
        <end position="640"/>
    </location>
</feature>
<dbReference type="Gene3D" id="1.10.1410.40">
    <property type="match status" value="1"/>
</dbReference>
<feature type="region of interest" description="Disordered" evidence="2">
    <location>
        <begin position="747"/>
        <end position="772"/>
    </location>
</feature>
<name>A0A8S4PDE4_OWEFU</name>
<protein>
    <recommendedName>
        <fullName evidence="3">Mab-21-like HhH/H2TH-like domain-containing protein</fullName>
    </recommendedName>
</protein>
<dbReference type="AlphaFoldDB" id="A0A8S4PDE4"/>
<feature type="compositionally biased region" description="Basic and acidic residues" evidence="2">
    <location>
        <begin position="652"/>
        <end position="729"/>
    </location>
</feature>
<reference evidence="4" key="1">
    <citation type="submission" date="2022-03" db="EMBL/GenBank/DDBJ databases">
        <authorList>
            <person name="Martin C."/>
        </authorList>
    </citation>
    <scope>NUCLEOTIDE SEQUENCE</scope>
</reference>
<dbReference type="PANTHER" id="PTHR10656">
    <property type="entry name" value="CELL FATE DETERMINING PROTEIN MAB21-RELATED"/>
    <property type="match status" value="1"/>
</dbReference>
<dbReference type="Pfam" id="PF20266">
    <property type="entry name" value="Mab-21_C"/>
    <property type="match status" value="1"/>
</dbReference>
<feature type="domain" description="Mab-21-like HhH/H2TH-like" evidence="3">
    <location>
        <begin position="1"/>
        <end position="60"/>
    </location>
</feature>
<evidence type="ECO:0000313" key="4">
    <source>
        <dbReference type="EMBL" id="CAH1791700.1"/>
    </source>
</evidence>
<organism evidence="4 5">
    <name type="scientific">Owenia fusiformis</name>
    <name type="common">Polychaete worm</name>
    <dbReference type="NCBI Taxonomy" id="6347"/>
    <lineage>
        <taxon>Eukaryota</taxon>
        <taxon>Metazoa</taxon>
        <taxon>Spiralia</taxon>
        <taxon>Lophotrochozoa</taxon>
        <taxon>Annelida</taxon>
        <taxon>Polychaeta</taxon>
        <taxon>Sedentaria</taxon>
        <taxon>Canalipalpata</taxon>
        <taxon>Sabellida</taxon>
        <taxon>Oweniida</taxon>
        <taxon>Oweniidae</taxon>
        <taxon>Owenia</taxon>
    </lineage>
</organism>
<proteinExistence type="inferred from homology"/>
<dbReference type="Proteomes" id="UP000749559">
    <property type="component" value="Unassembled WGS sequence"/>
</dbReference>
<keyword evidence="5" id="KW-1185">Reference proteome</keyword>
<comment type="caution">
    <text evidence="4">The sequence shown here is derived from an EMBL/GenBank/DDBJ whole genome shotgun (WGS) entry which is preliminary data.</text>
</comment>
<sequence length="814" mass="96581">SFHLKCTLLWLCEELPQSEWTRENEAECFMKLLNKLLEFLYRRFLPHYFVPAHNVLHEMDFVGFDANLNILERLLEIPSAFVCASFKSGYIDLLYQEWPNLGKSLQDNVFSEIIPPDFWNLFLSDSGFVNKTSLLFATSIGKIDFERCDEFDFKLAEHYRVMATFMVNHGDFYGRGRNRELAVWYTIQYNKIIRKLTTEMHMLAPVSASIVDMREHFQNIAAFLRGLITWATPFYGKSKMQQLQLWYTIMFEMIKEHKRISKVSERTLEGCEKIRTAKMIPEGHEGIIKEHERISEEHEIISEKIPEGDENIPGEHDRIVEGHESDSYFYSDVWSREINVWNAVIGEKFMRRLKGILHSGLQKMPEGHEEVPESDKSIFKGQERISERHEKTHEGHEKISEGHGSIPKDTRGCLKDTRKHERMPEGHKKTLEGHENIPEGQVINNQASTSIIEMRDHYNNIAAFLRGLKTWARPFYSKSKLQQLQLWYAIMFEIIKEHKSIPKGYERTSERCEKRLTAEMIPEEDERIPEEDERIPEEYERIPEEDERISEEHERIPEDERISEGQEKISEELERIPVEHERIPEEYERIPEDEMIPEEDERISEEHERIPEEHERISEGQEKISEGHRRIFEEYERIPEDEMIPEEDERIPEEHERIPEDERISEGQEKISEGHERIPEDERISEGQEKISEEYERIPEDERISEGQEKISEGHERIPEDERISEGQEKISEEYERIPEEHERISKGLERISEGQERISEEHEKISENMPEEHKLTFKEHERMPDQCQKIPEGHALMPNKIGSQTCKRYEGIL</sequence>
<dbReference type="EMBL" id="CAIIXF020000008">
    <property type="protein sequence ID" value="CAH1791700.1"/>
    <property type="molecule type" value="Genomic_DNA"/>
</dbReference>
<comment type="similarity">
    <text evidence="1">Belongs to the mab-21 family.</text>
</comment>
<feature type="compositionally biased region" description="Acidic residues" evidence="2">
    <location>
        <begin position="641"/>
        <end position="651"/>
    </location>
</feature>
<evidence type="ECO:0000259" key="3">
    <source>
        <dbReference type="Pfam" id="PF20266"/>
    </source>
</evidence>
<dbReference type="PANTHER" id="PTHR10656:SF42">
    <property type="entry name" value="CYCLIC GMP-AMP SYNTHASE-LIKE PROTEIN-RELATED"/>
    <property type="match status" value="1"/>
</dbReference>
<feature type="region of interest" description="Disordered" evidence="2">
    <location>
        <begin position="389"/>
        <end position="412"/>
    </location>
</feature>
<dbReference type="InterPro" id="IPR046906">
    <property type="entry name" value="Mab-21_HhH/H2TH-like"/>
</dbReference>
<evidence type="ECO:0000256" key="1">
    <source>
        <dbReference type="ARBA" id="ARBA00008307"/>
    </source>
</evidence>
<gene>
    <name evidence="4" type="ORF">OFUS_LOCUS16756</name>
</gene>
<dbReference type="OrthoDB" id="5982295at2759"/>
<accession>A0A8S4PDE4</accession>
<feature type="region of interest" description="Disordered" evidence="2">
    <location>
        <begin position="601"/>
        <end position="729"/>
    </location>
</feature>
<evidence type="ECO:0000313" key="5">
    <source>
        <dbReference type="Proteomes" id="UP000749559"/>
    </source>
</evidence>
<feature type="non-terminal residue" evidence="4">
    <location>
        <position position="1"/>
    </location>
</feature>